<dbReference type="EMBL" id="NQMN01000002">
    <property type="protein sequence ID" value="PAF54912.1"/>
    <property type="molecule type" value="Genomic_DNA"/>
</dbReference>
<organism evidence="2 3">
    <name type="scientific">Mycoplasmopsis agassizii</name>
    <dbReference type="NCBI Taxonomy" id="33922"/>
    <lineage>
        <taxon>Bacteria</taxon>
        <taxon>Bacillati</taxon>
        <taxon>Mycoplasmatota</taxon>
        <taxon>Mycoplasmoidales</taxon>
        <taxon>Metamycoplasmataceae</taxon>
        <taxon>Mycoplasmopsis</taxon>
    </lineage>
</organism>
<comment type="caution">
    <text evidence="2">The sequence shown here is derived from an EMBL/GenBank/DDBJ whole genome shotgun (WGS) entry which is preliminary data.</text>
</comment>
<protein>
    <recommendedName>
        <fullName evidence="4">Lipoprotein</fullName>
    </recommendedName>
</protein>
<evidence type="ECO:0000313" key="2">
    <source>
        <dbReference type="EMBL" id="PAF54912.1"/>
    </source>
</evidence>
<evidence type="ECO:0008006" key="4">
    <source>
        <dbReference type="Google" id="ProtNLM"/>
    </source>
</evidence>
<evidence type="ECO:0000256" key="1">
    <source>
        <dbReference type="SAM" id="SignalP"/>
    </source>
</evidence>
<reference evidence="2" key="1">
    <citation type="submission" date="2017-08" db="EMBL/GenBank/DDBJ databases">
        <authorList>
            <person name="Alvarez-Ponce D."/>
            <person name="Weitzman C.L."/>
            <person name="Tillett R.L."/>
            <person name="Sandmeier F.C."/>
            <person name="Tracy C.R."/>
        </authorList>
    </citation>
    <scope>NUCLEOTIDE SEQUENCE [LARGE SCALE GENOMIC DNA]</scope>
    <source>
        <strain evidence="2">PS6</strain>
    </source>
</reference>
<evidence type="ECO:0000313" key="3">
    <source>
        <dbReference type="Proteomes" id="UP000217033"/>
    </source>
</evidence>
<dbReference type="RefSeq" id="WP_084232190.1">
    <property type="nucleotide sequence ID" value="NZ_FWXE01000004.1"/>
</dbReference>
<feature type="chain" id="PRO_5046090486" description="Lipoprotein" evidence="1">
    <location>
        <begin position="24"/>
        <end position="447"/>
    </location>
</feature>
<keyword evidence="3" id="KW-1185">Reference proteome</keyword>
<keyword evidence="1" id="KW-0732">Signal</keyword>
<feature type="signal peptide" evidence="1">
    <location>
        <begin position="1"/>
        <end position="23"/>
    </location>
</feature>
<gene>
    <name evidence="2" type="ORF">CJF60_04205</name>
</gene>
<sequence length="447" mass="52266">MLFNKKILLPSILSFATTSLFFAAGCSSIIQKPEDKPIDIVQVKPDPDLSQNPITKEKPVQDAKINLKNQFLELKFNSKKVEYFSFNEEIAKMLSSESFDGKDTIILKSKSELTELFNNWKKYLVKKFYDDKKIEEKFSISKAEFDEILAMHINELNKKFDEDYFQKHLIFIDFGKDISPIGENSQYYLNNQAVMNNLTDIFIKDNKIVISYDTTTYANNDIKNGALYSLDKSLFDLKGSDYKIEKRGYDRNKKTHISNRMLAISSFITQDLSKYQTSKNNEWTTNKSFDKFSSILLKNKHQLSDLLDKFSLYYQTKYSKVFPENEKAEILSTYNDSYFEQNYLVLLSAFHYRGNVKLFSDNIEESFDVKIDNSEVIFTIFKSLHIVTGDQTDQDYVEFMNEGKDPNTMKYGPGNQQHTLFFKIPKNLIQDEENLKVTVDFMRTKYN</sequence>
<name>A0ABX4H527_9BACT</name>
<dbReference type="PROSITE" id="PS51257">
    <property type="entry name" value="PROKAR_LIPOPROTEIN"/>
    <property type="match status" value="1"/>
</dbReference>
<proteinExistence type="predicted"/>
<accession>A0ABX4H527</accession>
<dbReference type="Proteomes" id="UP000217033">
    <property type="component" value="Unassembled WGS sequence"/>
</dbReference>